<dbReference type="Gene3D" id="3.30.1150.10">
    <property type="match status" value="1"/>
</dbReference>
<feature type="compositionally biased region" description="Basic and acidic residues" evidence="1">
    <location>
        <begin position="66"/>
        <end position="81"/>
    </location>
</feature>
<comment type="caution">
    <text evidence="3">The sequence shown here is derived from an EMBL/GenBank/DDBJ whole genome shotgun (WGS) entry which is preliminary data.</text>
</comment>
<name>A0ABU2Y7J6_9FLAO</name>
<proteinExistence type="predicted"/>
<dbReference type="Proteomes" id="UP001252186">
    <property type="component" value="Unassembled WGS sequence"/>
</dbReference>
<evidence type="ECO:0000313" key="4">
    <source>
        <dbReference type="Proteomes" id="UP001252186"/>
    </source>
</evidence>
<evidence type="ECO:0000259" key="2">
    <source>
        <dbReference type="Pfam" id="PF03544"/>
    </source>
</evidence>
<feature type="region of interest" description="Disordered" evidence="1">
    <location>
        <begin position="66"/>
        <end position="89"/>
    </location>
</feature>
<dbReference type="RefSeq" id="WP_311594092.1">
    <property type="nucleotide sequence ID" value="NZ_JAVRHV010000007.1"/>
</dbReference>
<gene>
    <name evidence="3" type="ORF">RM519_12165</name>
</gene>
<evidence type="ECO:0000313" key="3">
    <source>
        <dbReference type="EMBL" id="MDT0554007.1"/>
    </source>
</evidence>
<evidence type="ECO:0000256" key="1">
    <source>
        <dbReference type="SAM" id="MobiDB-lite"/>
    </source>
</evidence>
<dbReference type="EMBL" id="JAVRHV010000007">
    <property type="protein sequence ID" value="MDT0554007.1"/>
    <property type="molecule type" value="Genomic_DNA"/>
</dbReference>
<reference evidence="3 4" key="1">
    <citation type="submission" date="2023-09" db="EMBL/GenBank/DDBJ databases">
        <authorList>
            <person name="Rey-Velasco X."/>
        </authorList>
    </citation>
    <scope>NUCLEOTIDE SEQUENCE [LARGE SCALE GENOMIC DNA]</scope>
    <source>
        <strain evidence="3 4">P050</strain>
    </source>
</reference>
<organism evidence="3 4">
    <name type="scientific">Urechidicola vernalis</name>
    <dbReference type="NCBI Taxonomy" id="3075600"/>
    <lineage>
        <taxon>Bacteria</taxon>
        <taxon>Pseudomonadati</taxon>
        <taxon>Bacteroidota</taxon>
        <taxon>Flavobacteriia</taxon>
        <taxon>Flavobacteriales</taxon>
        <taxon>Flavobacteriaceae</taxon>
        <taxon>Urechidicola</taxon>
    </lineage>
</organism>
<dbReference type="InterPro" id="IPR037682">
    <property type="entry name" value="TonB_C"/>
</dbReference>
<sequence length="250" mass="28638">MKTKKHTNNLQKSSVILLPLSLVLAMLTVYSLIELKTTQASIHQKEIKFNKIDPYDFAQMEEIQVEEQKQEESTQETKQEVSESLEDFTTTEDPEFIEEKLPVIEAEDKNPPSEDIGEFVEVVEPEELDDDKHLMIDFVDEIPIYPGCEKVDISERRACFEKNIKKLVQRKFNSDLAYSLGLPPGKKRISVKFVITKSGEIEILGSRASHARLEKEGERIVKLIPRMVPGKVQGRTVNVSYMLPITFKVD</sequence>
<accession>A0ABU2Y7J6</accession>
<dbReference type="Pfam" id="PF03544">
    <property type="entry name" value="TonB_C"/>
    <property type="match status" value="1"/>
</dbReference>
<keyword evidence="4" id="KW-1185">Reference proteome</keyword>
<feature type="domain" description="TonB C-terminal" evidence="2">
    <location>
        <begin position="189"/>
        <end position="248"/>
    </location>
</feature>
<protein>
    <recommendedName>
        <fullName evidence="2">TonB C-terminal domain-containing protein</fullName>
    </recommendedName>
</protein>